<sequence>MQQSSLSISIQKALHLHLEEEKKSPKHLGHEYAIFEKYDGWYMYVDCIDGVWQGIRSKTGRLLPSMQWYSDQLNQGPKPNQDLRLIFEAVIPGMIFKDANGRFNQTKEQLGNVVCWCHDVLFKKYPHTIFSKRYDRLISVLNHLDYSWLRRAPILAVTRDVAVWHEHYERIISTPDAYGHKGEGVIGKKWDEPYHEGKRDYSLMKIKCELTLDVEVTAVGPGAKGSKYEGSLGFIVVREKSGQTHQVSGMSDAERVEWWNNPQLIVRKVVEIQAMKRLPNGSLREARYKAVRHDKTLADID</sequence>
<dbReference type="GeneID" id="22112330"/>
<reference evidence="1 2" key="1">
    <citation type="submission" date="2014-05" db="EMBL/GenBank/DDBJ databases">
        <title>Complete genome sequence of Aeromonas bacteriophage pAh6-C.</title>
        <authorList>
            <person name="Jun J.W."/>
            <person name="Park S.C."/>
        </authorList>
    </citation>
    <scope>NUCLEOTIDE SEQUENCE [LARGE SCALE GENOMIC DNA]</scope>
</reference>
<dbReference type="InterPro" id="IPR012340">
    <property type="entry name" value="NA-bd_OB-fold"/>
</dbReference>
<organism evidence="1 2">
    <name type="scientific">Aeromonas phage pAh6-C</name>
    <dbReference type="NCBI Taxonomy" id="1505227"/>
    <lineage>
        <taxon>Viruses</taxon>
        <taxon>Duplodnaviria</taxon>
        <taxon>Heunggongvirae</taxon>
        <taxon>Uroviricota</taxon>
        <taxon>Caudoviricetes</taxon>
        <taxon>Chaseviridae</taxon>
        <taxon>Nefertitivirinae</taxon>
        <taxon>Pahsextavirus</taxon>
        <taxon>Pahsextavirus pAh6C</taxon>
    </lineage>
</organism>
<evidence type="ECO:0000313" key="2">
    <source>
        <dbReference type="Proteomes" id="UP000028666"/>
    </source>
</evidence>
<proteinExistence type="predicted"/>
<dbReference type="RefSeq" id="YP_009103408.1">
    <property type="nucleotide sequence ID" value="NC_025459.1"/>
</dbReference>
<dbReference type="KEGG" id="vg:22112330"/>
<protein>
    <recommendedName>
        <fullName evidence="3">DNA ligase</fullName>
    </recommendedName>
</protein>
<dbReference type="Gene3D" id="3.30.470.30">
    <property type="entry name" value="DNA ligase/mRNA capping enzyme"/>
    <property type="match status" value="1"/>
</dbReference>
<dbReference type="EMBL" id="KJ858521">
    <property type="protein sequence ID" value="AII26828.1"/>
    <property type="molecule type" value="Genomic_DNA"/>
</dbReference>
<dbReference type="OrthoDB" id="10765at10239"/>
<gene>
    <name evidence="1" type="ORF">AH6C_074</name>
</gene>
<evidence type="ECO:0000313" key="1">
    <source>
        <dbReference type="EMBL" id="AII26828.1"/>
    </source>
</evidence>
<dbReference type="Gene3D" id="2.40.50.140">
    <property type="entry name" value="Nucleic acid-binding proteins"/>
    <property type="match status" value="1"/>
</dbReference>
<evidence type="ECO:0008006" key="3">
    <source>
        <dbReference type="Google" id="ProtNLM"/>
    </source>
</evidence>
<name>A0A076G4M1_9CAUD</name>
<dbReference type="SUPFAM" id="SSF50249">
    <property type="entry name" value="Nucleic acid-binding proteins"/>
    <property type="match status" value="1"/>
</dbReference>
<dbReference type="SUPFAM" id="SSF56091">
    <property type="entry name" value="DNA ligase/mRNA capping enzyme, catalytic domain"/>
    <property type="match status" value="1"/>
</dbReference>
<dbReference type="Proteomes" id="UP000028666">
    <property type="component" value="Segment"/>
</dbReference>
<keyword evidence="2" id="KW-1185">Reference proteome</keyword>
<accession>A0A076G4M1</accession>